<proteinExistence type="inferred from homology"/>
<dbReference type="SUPFAM" id="SSF53474">
    <property type="entry name" value="alpha/beta-Hydrolases"/>
    <property type="match status" value="1"/>
</dbReference>
<evidence type="ECO:0000256" key="1">
    <source>
        <dbReference type="ARBA" id="ARBA00010088"/>
    </source>
</evidence>
<dbReference type="AlphaFoldDB" id="W4LG64"/>
<dbReference type="Proteomes" id="UP000019141">
    <property type="component" value="Unassembled WGS sequence"/>
</dbReference>
<dbReference type="GO" id="GO:0004301">
    <property type="term" value="F:epoxide hydrolase activity"/>
    <property type="evidence" value="ECO:0007669"/>
    <property type="project" value="TreeGrafter"/>
</dbReference>
<protein>
    <recommendedName>
        <fullName evidence="5">Epoxide hydrolase N-terminal domain-containing protein</fullName>
    </recommendedName>
</protein>
<keyword evidence="2" id="KW-0058">Aromatic hydrocarbons catabolism</keyword>
<reference evidence="6 7" key="1">
    <citation type="journal article" date="2014" name="Nature">
        <title>An environmental bacterial taxon with a large and distinct metabolic repertoire.</title>
        <authorList>
            <person name="Wilson M.C."/>
            <person name="Mori T."/>
            <person name="Ruckert C."/>
            <person name="Uria A.R."/>
            <person name="Helf M.J."/>
            <person name="Takada K."/>
            <person name="Gernert C."/>
            <person name="Steffens U.A."/>
            <person name="Heycke N."/>
            <person name="Schmitt S."/>
            <person name="Rinke C."/>
            <person name="Helfrich E.J."/>
            <person name="Brachmann A.O."/>
            <person name="Gurgui C."/>
            <person name="Wakimoto T."/>
            <person name="Kracht M."/>
            <person name="Crusemann M."/>
            <person name="Hentschel U."/>
            <person name="Abe I."/>
            <person name="Matsunaga S."/>
            <person name="Kalinowski J."/>
            <person name="Takeyama H."/>
            <person name="Piel J."/>
        </authorList>
    </citation>
    <scope>NUCLEOTIDE SEQUENCE [LARGE SCALE GENOMIC DNA]</scope>
    <source>
        <strain evidence="7">TSY1</strain>
    </source>
</reference>
<keyword evidence="7" id="KW-1185">Reference proteome</keyword>
<feature type="domain" description="Epoxide hydrolase N-terminal" evidence="5">
    <location>
        <begin position="5"/>
        <end position="108"/>
    </location>
</feature>
<dbReference type="InterPro" id="IPR010497">
    <property type="entry name" value="Epoxide_hydro_N"/>
</dbReference>
<dbReference type="PANTHER" id="PTHR21661">
    <property type="entry name" value="EPOXIDE HYDROLASE 1-RELATED"/>
    <property type="match status" value="1"/>
</dbReference>
<feature type="active site" description="Proton donor" evidence="4">
    <location>
        <position position="308"/>
    </location>
</feature>
<accession>W4LG64</accession>
<dbReference type="InterPro" id="IPR000639">
    <property type="entry name" value="Epox_hydrolase-like"/>
</dbReference>
<organism evidence="6 7">
    <name type="scientific">Entotheonella factor</name>
    <dbReference type="NCBI Taxonomy" id="1429438"/>
    <lineage>
        <taxon>Bacteria</taxon>
        <taxon>Pseudomonadati</taxon>
        <taxon>Nitrospinota/Tectimicrobiota group</taxon>
        <taxon>Candidatus Tectimicrobiota</taxon>
        <taxon>Candidatus Entotheonellia</taxon>
        <taxon>Candidatus Entotheonellales</taxon>
        <taxon>Candidatus Entotheonellaceae</taxon>
        <taxon>Candidatus Entotheonella</taxon>
    </lineage>
</organism>
<dbReference type="PATRIC" id="fig|1429438.4.peg.4681"/>
<dbReference type="InterPro" id="IPR029058">
    <property type="entry name" value="AB_hydrolase_fold"/>
</dbReference>
<evidence type="ECO:0000313" key="7">
    <source>
        <dbReference type="Proteomes" id="UP000019141"/>
    </source>
</evidence>
<evidence type="ECO:0000256" key="4">
    <source>
        <dbReference type="PIRSR" id="PIRSR001112-1"/>
    </source>
</evidence>
<dbReference type="HOGENOM" id="CLU_019414_0_1_7"/>
<dbReference type="GO" id="GO:0097176">
    <property type="term" value="P:epoxide metabolic process"/>
    <property type="evidence" value="ECO:0007669"/>
    <property type="project" value="TreeGrafter"/>
</dbReference>
<dbReference type="Gene3D" id="3.40.50.1820">
    <property type="entry name" value="alpha/beta hydrolase"/>
    <property type="match status" value="1"/>
</dbReference>
<evidence type="ECO:0000256" key="3">
    <source>
        <dbReference type="ARBA" id="ARBA00022801"/>
    </source>
</evidence>
<name>W4LG64_ENTF1</name>
<dbReference type="Pfam" id="PF06441">
    <property type="entry name" value="EHN"/>
    <property type="match status" value="1"/>
</dbReference>
<gene>
    <name evidence="6" type="ORF">ETSY1_24400</name>
</gene>
<sequence length="386" mass="43531">MSVAQPFTIDIPQADLDDLRERLARTRWPADPGNPDGRYGAPRAYVEELLSYWRDDYDWRAVEAQMNAYDHQLVDIDGILIHFMRLAGKGSNPTPLILTHGWPWTFWDLHKVVDPLADPASHGGDPADAFDVIVPSLPGYGFSVPLQTTGIDIPRIAELWVKLMRDVLGYDRFGAQGGDWGAFVTAQLGHAHAEHLIGTYLTLPLIPGLFGRNAPKAEAYAEDEQWMLARQNEARRHTDAHVAVHRRDPQTFSYAMADSPCALGAWLWWRRQLWCDGNALEVFGHDDLCTLASLYWFNTSFASSIRLYAEQFSKPPQLAHNRIPIMEAPTGFGVFPKELLFIPKAVAESHTNLHRWTVFDHGGHFAPAERPDAVVDELRAFFRALS</sequence>
<comment type="caution">
    <text evidence="6">The sequence shown here is derived from an EMBL/GenBank/DDBJ whole genome shotgun (WGS) entry which is preliminary data.</text>
</comment>
<evidence type="ECO:0000313" key="6">
    <source>
        <dbReference type="EMBL" id="ETW96992.1"/>
    </source>
</evidence>
<feature type="active site" description="Nucleophile" evidence="4">
    <location>
        <position position="179"/>
    </location>
</feature>
<dbReference type="EMBL" id="AZHW01000721">
    <property type="protein sequence ID" value="ETW96992.1"/>
    <property type="molecule type" value="Genomic_DNA"/>
</dbReference>
<feature type="active site" description="Proton acceptor" evidence="4">
    <location>
        <position position="364"/>
    </location>
</feature>
<dbReference type="InterPro" id="IPR016292">
    <property type="entry name" value="Epoxide_hydrolase"/>
</dbReference>
<evidence type="ECO:0000259" key="5">
    <source>
        <dbReference type="Pfam" id="PF06441"/>
    </source>
</evidence>
<evidence type="ECO:0000256" key="2">
    <source>
        <dbReference type="ARBA" id="ARBA00022797"/>
    </source>
</evidence>
<dbReference type="PANTHER" id="PTHR21661:SF35">
    <property type="entry name" value="EPOXIDE HYDROLASE"/>
    <property type="match status" value="1"/>
</dbReference>
<keyword evidence="3" id="KW-0378">Hydrolase</keyword>
<dbReference type="PIRSF" id="PIRSF001112">
    <property type="entry name" value="Epoxide_hydrolase"/>
    <property type="match status" value="1"/>
</dbReference>
<dbReference type="PRINTS" id="PR00412">
    <property type="entry name" value="EPOXHYDRLASE"/>
</dbReference>
<comment type="similarity">
    <text evidence="1">Belongs to the peptidase S33 family.</text>
</comment>